<feature type="coiled-coil region" evidence="1">
    <location>
        <begin position="94"/>
        <end position="163"/>
    </location>
</feature>
<keyword evidence="4" id="KW-1185">Reference proteome</keyword>
<comment type="caution">
    <text evidence="3">The sequence shown here is derived from an EMBL/GenBank/DDBJ whole genome shotgun (WGS) entry which is preliminary data.</text>
</comment>
<evidence type="ECO:0000256" key="2">
    <source>
        <dbReference type="SAM" id="MobiDB-lite"/>
    </source>
</evidence>
<reference evidence="3 4" key="1">
    <citation type="submission" date="2024-04" db="EMBL/GenBank/DDBJ databases">
        <title>genome sequences of Mucor flavus KT1a and Helicostylum pulchrum KT1b strains isolated from the surface of a dry-aged beef.</title>
        <authorList>
            <person name="Toyotome T."/>
            <person name="Hosono M."/>
            <person name="Torimaru M."/>
            <person name="Fukuda K."/>
            <person name="Mikami N."/>
        </authorList>
    </citation>
    <scope>NUCLEOTIDE SEQUENCE [LARGE SCALE GENOMIC DNA]</scope>
    <source>
        <strain evidence="3 4">KT1a</strain>
    </source>
</reference>
<evidence type="ECO:0000313" key="4">
    <source>
        <dbReference type="Proteomes" id="UP001473302"/>
    </source>
</evidence>
<protein>
    <submittedName>
        <fullName evidence="3">Uncharacterized protein</fullName>
    </submittedName>
</protein>
<feature type="compositionally biased region" description="Polar residues" evidence="2">
    <location>
        <begin position="59"/>
        <end position="88"/>
    </location>
</feature>
<feature type="region of interest" description="Disordered" evidence="2">
    <location>
        <begin position="1"/>
        <end position="88"/>
    </location>
</feature>
<accession>A0ABP9Z160</accession>
<evidence type="ECO:0000313" key="3">
    <source>
        <dbReference type="EMBL" id="GAA5812838.1"/>
    </source>
</evidence>
<gene>
    <name evidence="3" type="ORF">MFLAVUS_006297</name>
</gene>
<evidence type="ECO:0000256" key="1">
    <source>
        <dbReference type="SAM" id="Coils"/>
    </source>
</evidence>
<proteinExistence type="predicted"/>
<dbReference type="Proteomes" id="UP001473302">
    <property type="component" value="Unassembled WGS sequence"/>
</dbReference>
<name>A0ABP9Z160_9FUNG</name>
<keyword evidence="1" id="KW-0175">Coiled coil</keyword>
<organism evidence="3 4">
    <name type="scientific">Mucor flavus</name>
    <dbReference type="NCBI Taxonomy" id="439312"/>
    <lineage>
        <taxon>Eukaryota</taxon>
        <taxon>Fungi</taxon>
        <taxon>Fungi incertae sedis</taxon>
        <taxon>Mucoromycota</taxon>
        <taxon>Mucoromycotina</taxon>
        <taxon>Mucoromycetes</taxon>
        <taxon>Mucorales</taxon>
        <taxon>Mucorineae</taxon>
        <taxon>Mucoraceae</taxon>
        <taxon>Mucor</taxon>
    </lineage>
</organism>
<sequence>MLYSPTVRKKLDASTVTKSRPSHRPTFDTFPPHQKSDDRTHKSLLYNKKPTRLAKPSKSETTASSLPIAFTRTSSSSQPLHTRRSVSNDSTIIKASYKNRQDIVVEEVEEEEEEEEEELTARLKSTFIDVIESCTDNEQNDLVDMIRSQLDAQTVRIRRLERALKEKEDPLIQDDHPDTIPLLLKRYPHSMLLYQRQIEQDQFNEQLETCIDQFESQKQRMMEEHQRNFQILKSKYRSRFDDIVERMISDPSRLDDEWARRVKKDADDKVEQMKKSLYKKR</sequence>
<dbReference type="EMBL" id="BAABUK010000014">
    <property type="protein sequence ID" value="GAA5812838.1"/>
    <property type="molecule type" value="Genomic_DNA"/>
</dbReference>